<feature type="region of interest" description="Disordered" evidence="27">
    <location>
        <begin position="36"/>
        <end position="64"/>
    </location>
</feature>
<keyword evidence="6 26" id="KW-0812">Transmembrane</keyword>
<keyword evidence="8" id="KW-1133">Transmembrane helix</keyword>
<evidence type="ECO:0000256" key="2">
    <source>
        <dbReference type="ARBA" id="ARBA00004922"/>
    </source>
</evidence>
<dbReference type="UniPathway" id="UPA00378"/>
<comment type="similarity">
    <text evidence="3 26">Belongs to the glycosyltransferase 10 family.</text>
</comment>
<protein>
    <recommendedName>
        <fullName evidence="26">Fucosyltransferase</fullName>
        <ecNumber evidence="26">2.4.1.-</ecNumber>
    </recommendedName>
</protein>
<evidence type="ECO:0000256" key="18">
    <source>
        <dbReference type="ARBA" id="ARBA00036497"/>
    </source>
</evidence>
<dbReference type="Pfam" id="PF17039">
    <property type="entry name" value="Glyco_tran_10_N"/>
    <property type="match status" value="2"/>
</dbReference>
<dbReference type="FunFam" id="3.40.50.11660:FF:000001">
    <property type="entry name" value="alpha-(1,3)-fucosyltransferase 9"/>
    <property type="match status" value="1"/>
</dbReference>
<evidence type="ECO:0000256" key="3">
    <source>
        <dbReference type="ARBA" id="ARBA00008919"/>
    </source>
</evidence>
<comment type="catalytic activity">
    <reaction evidence="20">
        <text>a neolactoside nLc4Cer + GDP-beta-L-fucose = a neolactoside III(3)-alpha-Fuc-nLc4Cer + GDP + H(+)</text>
        <dbReference type="Rhea" id="RHEA:48376"/>
        <dbReference type="ChEBI" id="CHEBI:15378"/>
        <dbReference type="ChEBI" id="CHEBI:57273"/>
        <dbReference type="ChEBI" id="CHEBI:58189"/>
        <dbReference type="ChEBI" id="CHEBI:90376"/>
        <dbReference type="ChEBI" id="CHEBI:90379"/>
    </reaction>
    <physiologicalReaction direction="left-to-right" evidence="20">
        <dbReference type="Rhea" id="RHEA:48377"/>
    </physiologicalReaction>
</comment>
<keyword evidence="7" id="KW-0735">Signal-anchor</keyword>
<evidence type="ECO:0000259" key="29">
    <source>
        <dbReference type="Pfam" id="PF00852"/>
    </source>
</evidence>
<keyword evidence="11" id="KW-0472">Membrane</keyword>
<evidence type="ECO:0000256" key="15">
    <source>
        <dbReference type="ARBA" id="ARBA00036273"/>
    </source>
</evidence>
<comment type="catalytic activity">
    <reaction evidence="13">
        <text>a beta-D-galactosyl-(1-&gt;4)-N-acetyl-beta-D-glucosaminyl derivative + GDP-beta-L-fucose = a beta-D-galactosyl-(1-&gt;4)-[alpha-L-fucosyl-(1-&gt;3)]-N-acetyl-beta-D-glucosaminyl derivative + GDP + H(+)</text>
        <dbReference type="Rhea" id="RHEA:14257"/>
        <dbReference type="ChEBI" id="CHEBI:15378"/>
        <dbReference type="ChEBI" id="CHEBI:57273"/>
        <dbReference type="ChEBI" id="CHEBI:58189"/>
        <dbReference type="ChEBI" id="CHEBI:133507"/>
        <dbReference type="ChEBI" id="CHEBI:137941"/>
        <dbReference type="EC" id="2.4.1.152"/>
    </reaction>
    <physiologicalReaction direction="left-to-right" evidence="13">
        <dbReference type="Rhea" id="RHEA:14258"/>
    </physiologicalReaction>
</comment>
<dbReference type="Proteomes" id="UP000006813">
    <property type="component" value="Unassembled WGS sequence"/>
</dbReference>
<accession>G5C0Q0</accession>
<evidence type="ECO:0000256" key="11">
    <source>
        <dbReference type="ARBA" id="ARBA00023136"/>
    </source>
</evidence>
<evidence type="ECO:0000256" key="28">
    <source>
        <dbReference type="SAM" id="SignalP"/>
    </source>
</evidence>
<keyword evidence="10" id="KW-0443">Lipid metabolism</keyword>
<evidence type="ECO:0000313" key="32">
    <source>
        <dbReference type="Proteomes" id="UP000006813"/>
    </source>
</evidence>
<dbReference type="eggNOG" id="KOG2619">
    <property type="taxonomic scope" value="Eukaryota"/>
</dbReference>
<feature type="domain" description="Fucosyltransferase N-terminal" evidence="30">
    <location>
        <begin position="72"/>
        <end position="179"/>
    </location>
</feature>
<comment type="subcellular location">
    <subcellularLocation>
        <location evidence="1 26">Golgi apparatus</location>
        <location evidence="1 26">Golgi stack membrane</location>
        <topology evidence="1 26">Single-pass type II membrane protein</topology>
    </subcellularLocation>
</comment>
<feature type="chain" id="PRO_5003474952" description="Fucosyltransferase" evidence="28">
    <location>
        <begin position="35"/>
        <end position="480"/>
    </location>
</feature>
<evidence type="ECO:0000256" key="6">
    <source>
        <dbReference type="ARBA" id="ARBA00022692"/>
    </source>
</evidence>
<evidence type="ECO:0000256" key="14">
    <source>
        <dbReference type="ARBA" id="ARBA00036052"/>
    </source>
</evidence>
<evidence type="ECO:0000256" key="13">
    <source>
        <dbReference type="ARBA" id="ARBA00029329"/>
    </source>
</evidence>
<dbReference type="InterPro" id="IPR031481">
    <property type="entry name" value="Glyco_tran_10_N"/>
</dbReference>
<comment type="catalytic activity">
    <reaction evidence="21">
        <text>beta-D-galactosyl-(1-&gt;4)-N-acetyl-D-glucosamine + GDP-beta-L-fucose = beta-D-galactosyl-(1-&gt;4)-[alpha-L-fucosyl-(1-&gt;3)]-N-acetyl-D-glucosamine + GDP + H(+)</text>
        <dbReference type="Rhea" id="RHEA:62824"/>
        <dbReference type="ChEBI" id="CHEBI:15378"/>
        <dbReference type="ChEBI" id="CHEBI:57273"/>
        <dbReference type="ChEBI" id="CHEBI:58189"/>
        <dbReference type="ChEBI" id="CHEBI:60152"/>
        <dbReference type="ChEBI" id="CHEBI:62287"/>
    </reaction>
    <physiologicalReaction direction="left-to-right" evidence="21">
        <dbReference type="Rhea" id="RHEA:62825"/>
    </physiologicalReaction>
</comment>
<evidence type="ECO:0000259" key="30">
    <source>
        <dbReference type="Pfam" id="PF17039"/>
    </source>
</evidence>
<comment type="pathway">
    <text evidence="2">Protein modification; protein glycosylation.</text>
</comment>
<evidence type="ECO:0000256" key="7">
    <source>
        <dbReference type="ARBA" id="ARBA00022968"/>
    </source>
</evidence>
<dbReference type="InterPro" id="IPR038577">
    <property type="entry name" value="GT10-like_C_sf"/>
</dbReference>
<comment type="catalytic activity">
    <reaction evidence="15">
        <text>a beta-D-galactosyl-(1-&gt;3)-N-acetyl-beta-D-glucosaminyl derivative + GDP-beta-L-fucose = a beta-D-galactosyl-(1-&gt;3)-[alpha-L-fucosyl-(1-&gt;4)]-N-acetyl-beta-D-glucosaminyl derivative + GDP + H(+)</text>
        <dbReference type="Rhea" id="RHEA:23628"/>
        <dbReference type="ChEBI" id="CHEBI:15378"/>
        <dbReference type="ChEBI" id="CHEBI:57273"/>
        <dbReference type="ChEBI" id="CHEBI:58189"/>
        <dbReference type="ChEBI" id="CHEBI:133506"/>
        <dbReference type="ChEBI" id="CHEBI:140304"/>
        <dbReference type="EC" id="2.4.1.65"/>
    </reaction>
    <physiologicalReaction direction="left-to-right" evidence="15">
        <dbReference type="Rhea" id="RHEA:23629"/>
    </physiologicalReaction>
</comment>
<comment type="catalytic activity">
    <reaction evidence="19">
        <text>alpha-L-Fuc-(1-&gt;2)-beta-D-Gal-(1-&gt;4)-D-GlcNAc + GDP-beta-L-fucose = alpha-L-Fuc-(1-&gt;2)-beta-D-Gal-(1-&gt;4)-[alpha-L-Fuc-(1-&gt;3)]-D-GlcNAc + GDP + H(+)</text>
        <dbReference type="Rhea" id="RHEA:62900"/>
        <dbReference type="ChEBI" id="CHEBI:15378"/>
        <dbReference type="ChEBI" id="CHEBI:57273"/>
        <dbReference type="ChEBI" id="CHEBI:58189"/>
        <dbReference type="ChEBI" id="CHEBI:62263"/>
        <dbReference type="ChEBI" id="CHEBI:62507"/>
    </reaction>
</comment>
<evidence type="ECO:0000256" key="23">
    <source>
        <dbReference type="ARBA" id="ARBA00047526"/>
    </source>
</evidence>
<name>G5C0Q0_HETGA</name>
<evidence type="ECO:0000256" key="9">
    <source>
        <dbReference type="ARBA" id="ARBA00023034"/>
    </source>
</evidence>
<dbReference type="InterPro" id="IPR055270">
    <property type="entry name" value="Glyco_tran_10_C"/>
</dbReference>
<evidence type="ECO:0000256" key="19">
    <source>
        <dbReference type="ARBA" id="ARBA00036594"/>
    </source>
</evidence>
<keyword evidence="28" id="KW-0732">Signal</keyword>
<dbReference type="EC" id="2.4.1.-" evidence="26"/>
<proteinExistence type="inferred from homology"/>
<dbReference type="InterPro" id="IPR001503">
    <property type="entry name" value="Glyco_trans_10"/>
</dbReference>
<dbReference type="Gene3D" id="3.40.50.11660">
    <property type="entry name" value="Glycosyl transferase family 10, C-terminal domain"/>
    <property type="match status" value="1"/>
</dbReference>
<reference evidence="31 32" key="1">
    <citation type="journal article" date="2011" name="Nature">
        <title>Genome sequencing reveals insights into physiology and longevity of the naked mole rat.</title>
        <authorList>
            <person name="Kim E.B."/>
            <person name="Fang X."/>
            <person name="Fushan A.A."/>
            <person name="Huang Z."/>
            <person name="Lobanov A.V."/>
            <person name="Han L."/>
            <person name="Marino S.M."/>
            <person name="Sun X."/>
            <person name="Turanov A.A."/>
            <person name="Yang P."/>
            <person name="Yim S.H."/>
            <person name="Zhao X."/>
            <person name="Kasaikina M.V."/>
            <person name="Stoletzki N."/>
            <person name="Peng C."/>
            <person name="Polak P."/>
            <person name="Xiong Z."/>
            <person name="Kiezun A."/>
            <person name="Zhu Y."/>
            <person name="Chen Y."/>
            <person name="Kryukov G.V."/>
            <person name="Zhang Q."/>
            <person name="Peshkin L."/>
            <person name="Yang L."/>
            <person name="Bronson R.T."/>
            <person name="Buffenstein R."/>
            <person name="Wang B."/>
            <person name="Han C."/>
            <person name="Li Q."/>
            <person name="Chen L."/>
            <person name="Zhao W."/>
            <person name="Sunyaev S.R."/>
            <person name="Park T.J."/>
            <person name="Zhang G."/>
            <person name="Wang J."/>
            <person name="Gladyshev V.N."/>
        </authorList>
    </citation>
    <scope>NUCLEOTIDE SEQUENCE [LARGE SCALE GENOMIC DNA]</scope>
</reference>
<keyword evidence="12" id="KW-0325">Glycoprotein</keyword>
<evidence type="ECO:0000256" key="10">
    <source>
        <dbReference type="ARBA" id="ARBA00023098"/>
    </source>
</evidence>
<gene>
    <name evidence="31" type="ORF">GW7_20487</name>
</gene>
<keyword evidence="5 26" id="KW-0808">Transferase</keyword>
<comment type="catalytic activity">
    <reaction evidence="25">
        <text>a neolactoside VI(3)-alpha-NeuNAc-nLc6Cer + GDP-beta-L-fucose = a neolactoside VI(3)-alpha-NeuAc,III(3)-alphaFuc-nLc6Cer + GDP + H(+)</text>
        <dbReference type="Rhea" id="RHEA:48352"/>
        <dbReference type="ChEBI" id="CHEBI:15378"/>
        <dbReference type="ChEBI" id="CHEBI:57273"/>
        <dbReference type="ChEBI" id="CHEBI:58189"/>
        <dbReference type="ChEBI" id="CHEBI:90335"/>
        <dbReference type="ChEBI" id="CHEBI:90339"/>
    </reaction>
    <physiologicalReaction direction="left-to-right" evidence="25">
        <dbReference type="Rhea" id="RHEA:48353"/>
    </physiologicalReaction>
</comment>
<comment type="catalytic activity">
    <reaction evidence="17">
        <text>an N-acetyl-alpha-neuraminyl-(2-&gt;3)-beta-D-galactosyl-(1-&gt;4)-N-acetyl-beta-D-glucosaminyl derivative + GDP-beta-L-fucose = an alpha-Neu5Ac-(2-&gt;3)-beta-D-Gal-(1-&gt;4)-[alpha-L-Fuc-(1-&gt;3)]-beta-D-GlcNAc derivative + GDP + H(+)</text>
        <dbReference type="Rhea" id="RHEA:56076"/>
        <dbReference type="ChEBI" id="CHEBI:15378"/>
        <dbReference type="ChEBI" id="CHEBI:57273"/>
        <dbReference type="ChEBI" id="CHEBI:58189"/>
        <dbReference type="ChEBI" id="CHEBI:136545"/>
        <dbReference type="ChEBI" id="CHEBI:139509"/>
    </reaction>
    <physiologicalReaction direction="left-to-right" evidence="17">
        <dbReference type="Rhea" id="RHEA:56077"/>
    </physiologicalReaction>
</comment>
<comment type="catalytic activity">
    <reaction evidence="18">
        <text>a neolactoside nLc4Cer(d18:1(4E)) + GDP-beta-L-fucose = a neolactoside III(3)-alpha-Fuc-nLc4Cer(d18:1(4E)) + GDP + H(+)</text>
        <dbReference type="Rhea" id="RHEA:48332"/>
        <dbReference type="ChEBI" id="CHEBI:15378"/>
        <dbReference type="ChEBI" id="CHEBI:17006"/>
        <dbReference type="ChEBI" id="CHEBI:57273"/>
        <dbReference type="ChEBI" id="CHEBI:58189"/>
        <dbReference type="ChEBI" id="CHEBI:77240"/>
    </reaction>
    <physiologicalReaction direction="left-to-right" evidence="18">
        <dbReference type="Rhea" id="RHEA:48333"/>
    </physiologicalReaction>
</comment>
<organism evidence="31 32">
    <name type="scientific">Heterocephalus glaber</name>
    <name type="common">Naked mole rat</name>
    <dbReference type="NCBI Taxonomy" id="10181"/>
    <lineage>
        <taxon>Eukaryota</taxon>
        <taxon>Metazoa</taxon>
        <taxon>Chordata</taxon>
        <taxon>Craniata</taxon>
        <taxon>Vertebrata</taxon>
        <taxon>Euteleostomi</taxon>
        <taxon>Mammalia</taxon>
        <taxon>Eutheria</taxon>
        <taxon>Euarchontoglires</taxon>
        <taxon>Glires</taxon>
        <taxon>Rodentia</taxon>
        <taxon>Hystricomorpha</taxon>
        <taxon>Bathyergidae</taxon>
        <taxon>Heterocephalus</taxon>
    </lineage>
</organism>
<evidence type="ECO:0000256" key="26">
    <source>
        <dbReference type="RuleBase" id="RU003832"/>
    </source>
</evidence>
<comment type="catalytic activity">
    <reaction evidence="16">
        <text>an alpha-Neu5Ac-(2-&gt;3)-beta-D-Gal-(1-&gt;3)-D-GlcNAc derivative + GDP-beta-L-fucose = an alpha-Neu5Ac-(2-&gt;3)-beta-D-Gal-(1-&gt;3)-[alpha-L-Fuc-(1-&gt;4)]-beta-D-GlcNAc derivative + GDP + H(+)</text>
        <dbReference type="Rhea" id="RHEA:62904"/>
        <dbReference type="ChEBI" id="CHEBI:15378"/>
        <dbReference type="ChEBI" id="CHEBI:57273"/>
        <dbReference type="ChEBI" id="CHEBI:58189"/>
        <dbReference type="ChEBI" id="CHEBI:146021"/>
        <dbReference type="ChEBI" id="CHEBI:146022"/>
    </reaction>
    <physiologicalReaction direction="left-to-right" evidence="16">
        <dbReference type="Rhea" id="RHEA:62905"/>
    </physiologicalReaction>
</comment>
<comment type="catalytic activity">
    <reaction evidence="14">
        <text>an alpha-Neu5Ac-(2-&gt;3)-beta-D-Gal-(1-&gt;4)-beta-D-GlcNAc-(1-&gt;3)-beta-D-Gal-(1-&gt;4)-[alpha-L-Fuc-(1-&gt;3)]-beta-D-GlcNAc derivative + GDP-beta-L-fucose = an alpha-Neu5Ac-(2-&gt;3)-beta-D-Gal-(1-&gt;4)-[alpha-L-Fuc-(1-&gt;3)]-beta-D-GlcNAc-(1-&gt;3)-beta-D-Gal-(1-&gt;4)-[alpha-L-Fuc-(1-&gt;3)]-beta-D-GlcNAc derivative + GDP + H(+)</text>
        <dbReference type="Rhea" id="RHEA:52864"/>
        <dbReference type="ChEBI" id="CHEBI:15378"/>
        <dbReference type="ChEBI" id="CHEBI:57273"/>
        <dbReference type="ChEBI" id="CHEBI:58189"/>
        <dbReference type="ChEBI" id="CHEBI:145342"/>
        <dbReference type="ChEBI" id="CHEBI:145343"/>
    </reaction>
    <physiologicalReaction direction="left-to-right" evidence="14">
        <dbReference type="Rhea" id="RHEA:52865"/>
    </physiologicalReaction>
</comment>
<dbReference type="GO" id="GO:0017083">
    <property type="term" value="F:4-galactosyl-N-acetylglucosaminide 3-alpha-L-fucosyltransferase activity"/>
    <property type="evidence" value="ECO:0007669"/>
    <property type="project" value="UniProtKB-EC"/>
</dbReference>
<evidence type="ECO:0000256" key="12">
    <source>
        <dbReference type="ARBA" id="ARBA00023180"/>
    </source>
</evidence>
<dbReference type="GO" id="GO:0017060">
    <property type="term" value="F:3-galactosyl-N-acetylglucosaminide 4-alpha-L-fucosyltransferase activity"/>
    <property type="evidence" value="ECO:0007669"/>
    <property type="project" value="UniProtKB-EC"/>
</dbReference>
<dbReference type="GO" id="GO:0006629">
    <property type="term" value="P:lipid metabolic process"/>
    <property type="evidence" value="ECO:0007669"/>
    <property type="project" value="UniProtKB-KW"/>
</dbReference>
<evidence type="ECO:0000256" key="20">
    <source>
        <dbReference type="ARBA" id="ARBA00036757"/>
    </source>
</evidence>
<feature type="domain" description="Fucosyltransferase C-terminal" evidence="29">
    <location>
        <begin position="306"/>
        <end position="478"/>
    </location>
</feature>
<dbReference type="EMBL" id="JH172722">
    <property type="protein sequence ID" value="EHB15111.1"/>
    <property type="molecule type" value="Genomic_DNA"/>
</dbReference>
<dbReference type="AlphaFoldDB" id="G5C0Q0"/>
<sequence>MERLQCPRRHCLSGLLLQLLLAVCFFSYLRVSQDHPTGSPRPGPSATDPVPTAPCGSAGLASPTQPTGPRALLILLWTWPFNSPVSLSRCSDIRPGTAHCHITANRSVYPRADAVIVHHREVSYGPKTKLPPSPRPPGQRWVWFSMESPSHCSQLRALDGYFNLTMSYRSDSDIFTPYGWLEPREGHPTALPVNLSAKTRLVAWAVSNWKENSARVRVYPRADAVIVHHREVSYGPKTKLPPSPRPPGQRWVWFSMESPSHCSQLRALDGYFNLTMSYRSDSDIFTPYGWLEPREGHPTALPVNLSAKTRLVAWAVSNWKENSARVRYYNQLRAHLRVDVYGSRHLPLPHKAMQEHLARYKFYLAFENSQHPDYITEKLWKNALQAPAVPVVLGPSRSNYERFLPPDAFIHVDDFPSPQALAQHLLALDKDDARYLSYFRWRETLRVGTSSWALAFCKACWRLQEGPRYQTVGSIAAWFT</sequence>
<evidence type="ECO:0000256" key="16">
    <source>
        <dbReference type="ARBA" id="ARBA00036468"/>
    </source>
</evidence>
<dbReference type="SUPFAM" id="SSF53756">
    <property type="entry name" value="UDP-Glycosyltransferase/glycogen phosphorylase"/>
    <property type="match status" value="2"/>
</dbReference>
<dbReference type="InParanoid" id="G5C0Q0"/>
<evidence type="ECO:0000256" key="8">
    <source>
        <dbReference type="ARBA" id="ARBA00022989"/>
    </source>
</evidence>
<evidence type="ECO:0000256" key="5">
    <source>
        <dbReference type="ARBA" id="ARBA00022679"/>
    </source>
</evidence>
<evidence type="ECO:0000256" key="27">
    <source>
        <dbReference type="SAM" id="MobiDB-lite"/>
    </source>
</evidence>
<evidence type="ECO:0000313" key="31">
    <source>
        <dbReference type="EMBL" id="EHB15111.1"/>
    </source>
</evidence>
<comment type="catalytic activity">
    <reaction evidence="24">
        <text>a neolactoside nLc6Cer + GDP-beta-L-fucose = beta-D-galactosyl-(1-&gt;4)-N-acetyl-beta-D-glucosaminyl-(1-&gt;3)-beta-D-galactosyl-(1-&gt;4)-[alpha-L-fucosyl-(1-&gt;3)]-N-acetyl-beta-D-glucosaminyl-(1-&gt;3)-beta-D-galactosyl-(1-&gt;4)-beta-D-glucosyl-(1&lt;-&gt;1')-ceramide + GDP + H(+)</text>
        <dbReference type="Rhea" id="RHEA:48364"/>
        <dbReference type="ChEBI" id="CHEBI:15378"/>
        <dbReference type="ChEBI" id="CHEBI:57273"/>
        <dbReference type="ChEBI" id="CHEBI:58189"/>
        <dbReference type="ChEBI" id="CHEBI:90357"/>
        <dbReference type="ChEBI" id="CHEBI:90358"/>
    </reaction>
    <physiologicalReaction direction="left-to-right" evidence="24">
        <dbReference type="Rhea" id="RHEA:48365"/>
    </physiologicalReaction>
</comment>
<comment type="catalytic activity">
    <reaction evidence="22">
        <text>a neolactoside nLc6Cer(d18:1(4E)) + GDP-beta-L-fucose = a neolactoside III(3)-alpha-Fuc-nLc6Cer(d18:1(4E)) + GDP + H(+)</text>
        <dbReference type="Rhea" id="RHEA:48336"/>
        <dbReference type="ChEBI" id="CHEBI:15378"/>
        <dbReference type="ChEBI" id="CHEBI:57273"/>
        <dbReference type="ChEBI" id="CHEBI:58189"/>
        <dbReference type="ChEBI" id="CHEBI:61610"/>
        <dbReference type="ChEBI" id="CHEBI:90307"/>
    </reaction>
    <physiologicalReaction direction="left-to-right" evidence="22">
        <dbReference type="Rhea" id="RHEA:48337"/>
    </physiologicalReaction>
</comment>
<evidence type="ECO:0000256" key="4">
    <source>
        <dbReference type="ARBA" id="ARBA00022676"/>
    </source>
</evidence>
<dbReference type="PANTHER" id="PTHR11929">
    <property type="entry name" value="ALPHA- 1,3 -FUCOSYLTRANSFERASE"/>
    <property type="match status" value="1"/>
</dbReference>
<dbReference type="PANTHER" id="PTHR11929:SF11">
    <property type="entry name" value="4-GALACTOSYL-N-ACETYLGLUCOSAMINIDE 3-ALPHA-L-FUCOSYLTRANSFERASE FUT5"/>
    <property type="match status" value="1"/>
</dbReference>
<evidence type="ECO:0000256" key="17">
    <source>
        <dbReference type="ARBA" id="ARBA00036481"/>
    </source>
</evidence>
<feature type="signal peptide" evidence="28">
    <location>
        <begin position="1"/>
        <end position="34"/>
    </location>
</feature>
<dbReference type="GO" id="GO:0032580">
    <property type="term" value="C:Golgi cisterna membrane"/>
    <property type="evidence" value="ECO:0007669"/>
    <property type="project" value="UniProtKB-SubCell"/>
</dbReference>
<feature type="domain" description="Fucosyltransferase N-terminal" evidence="30">
    <location>
        <begin position="217"/>
        <end position="289"/>
    </location>
</feature>
<keyword evidence="4 26" id="KW-0328">Glycosyltransferase</keyword>
<evidence type="ECO:0000256" key="21">
    <source>
        <dbReference type="ARBA" id="ARBA00036928"/>
    </source>
</evidence>
<evidence type="ECO:0000256" key="1">
    <source>
        <dbReference type="ARBA" id="ARBA00004447"/>
    </source>
</evidence>
<evidence type="ECO:0000256" key="24">
    <source>
        <dbReference type="ARBA" id="ARBA00048398"/>
    </source>
</evidence>
<evidence type="ECO:0000256" key="25">
    <source>
        <dbReference type="ARBA" id="ARBA00052236"/>
    </source>
</evidence>
<evidence type="ECO:0000256" key="22">
    <source>
        <dbReference type="ARBA" id="ARBA00036999"/>
    </source>
</evidence>
<keyword evidence="9 26" id="KW-0333">Golgi apparatus</keyword>
<comment type="catalytic activity">
    <reaction evidence="23">
        <text>N-acetyl-alpha-neuraminosyl-(2-&gt;3)-beta-D-galactosyl-(1-&gt;4)-N-acetyl-beta-D-glucosamine + GDP-beta-L-fucose = N-acetyl-alpha-neuraminosyl-(2-&gt;3)-beta-D-galactosyl-(1-&gt;4)-[alpha-L-fucosyl-(1-&gt;3)]-N-acetyl-beta-D-glucosamine + GDP + H(+)</text>
        <dbReference type="Rhea" id="RHEA:62836"/>
        <dbReference type="ChEBI" id="CHEBI:15378"/>
        <dbReference type="ChEBI" id="CHEBI:57273"/>
        <dbReference type="ChEBI" id="CHEBI:58189"/>
        <dbReference type="ChEBI" id="CHEBI:145937"/>
        <dbReference type="ChEBI" id="CHEBI:145938"/>
    </reaction>
    <physiologicalReaction direction="left-to-right" evidence="23">
        <dbReference type="Rhea" id="RHEA:62837"/>
    </physiologicalReaction>
</comment>
<dbReference type="Pfam" id="PF00852">
    <property type="entry name" value="Glyco_transf_10"/>
    <property type="match status" value="1"/>
</dbReference>